<dbReference type="Pfam" id="PF04986">
    <property type="entry name" value="Y2_Tnp"/>
    <property type="match status" value="1"/>
</dbReference>
<keyword evidence="3" id="KW-0614">Plasmid</keyword>
<dbReference type="Pfam" id="PF14319">
    <property type="entry name" value="Zn_Tnp_IS91"/>
    <property type="match status" value="1"/>
</dbReference>
<evidence type="ECO:0000313" key="4">
    <source>
        <dbReference type="Proteomes" id="UP000001730"/>
    </source>
</evidence>
<evidence type="ECO:0000313" key="3">
    <source>
        <dbReference type="EMBL" id="CAQ81904.1"/>
    </source>
</evidence>
<dbReference type="PANTHER" id="PTHR37023:SF1">
    <property type="entry name" value="ISSOD25 TRANSPOSASE TNPA_ISSOD25"/>
    <property type="match status" value="1"/>
</dbReference>
<name>B6ET16_ALISL</name>
<dbReference type="InterPro" id="IPR026889">
    <property type="entry name" value="Zn_Tnp"/>
</dbReference>
<gene>
    <name evidence="3" type="ordered locus">VSAL_p840_45</name>
</gene>
<dbReference type="KEGG" id="vsa:VSAL_p840_45"/>
<proteinExistence type="predicted"/>
<evidence type="ECO:0000259" key="2">
    <source>
        <dbReference type="Pfam" id="PF14319"/>
    </source>
</evidence>
<dbReference type="GO" id="GO:0003677">
    <property type="term" value="F:DNA binding"/>
    <property type="evidence" value="ECO:0007669"/>
    <property type="project" value="InterPro"/>
</dbReference>
<feature type="domain" description="Transposase zinc-binding" evidence="2">
    <location>
        <begin position="17"/>
        <end position="104"/>
    </location>
</feature>
<feature type="domain" description="Transposase IS801/IS1294" evidence="1">
    <location>
        <begin position="142"/>
        <end position="319"/>
    </location>
</feature>
<evidence type="ECO:0000259" key="1">
    <source>
        <dbReference type="Pfam" id="PF04986"/>
    </source>
</evidence>
<dbReference type="EMBL" id="FM178381">
    <property type="protein sequence ID" value="CAQ81904.1"/>
    <property type="molecule type" value="Genomic_DNA"/>
</dbReference>
<dbReference type="HOGENOM" id="CLU_038153_0_0_6"/>
<sequence length="393" mass="45791">MYDPNHFKHLFTLGRCFYKAYKDNYPFRTVELEAVVKYLSCKTDRLGKLTYSCRNNACSHVKYVFSTCKSKLCPSCGQKATERWIAAQSEILPDCKFRHITFTMPGQFWPLFQLNRWLLGDLFSISANTLLTQAKTKKLTIGIFAALHTYGRKLNFNCHIHLALAELGLDKHENLKKFSFKFASLMKQWRYGIIKLLRDNYDRLIFPSELSDEAKNTQSWNGFLNTQYNRHWNVNIAKKTSHKKHTAKYLGSYVKKPPIAASRLKEYANGEVTFTYLDHNSKKHKELSLTQTEMMLRVLSHVPEKYFKMIRYFGFLSTRLRGDMLPIIYEKLEQKVNKPMVFSFASMMKALMKVDPFECILCGSKMFFSGFIRGPKLGQLVSSIENLALLRPM</sequence>
<protein>
    <submittedName>
        <fullName evidence="3">Transposase</fullName>
    </submittedName>
</protein>
<geneLocation type="plasmid" evidence="3 4">
    <name>pVSAL840</name>
</geneLocation>
<reference evidence="3 4" key="1">
    <citation type="journal article" date="2008" name="BMC Genomics">
        <title>The genome sequence of the fish pathogen Aliivibrio salmonicida strain LFI1238 shows extensive evidence of gene decay.</title>
        <authorList>
            <person name="Hjerde E."/>
            <person name="Lorentzen M.S."/>
            <person name="Holden M.T."/>
            <person name="Seeger K."/>
            <person name="Paulsen S."/>
            <person name="Bason N."/>
            <person name="Churcher C."/>
            <person name="Harris D."/>
            <person name="Norbertczak H."/>
            <person name="Quail M.A."/>
            <person name="Sanders S."/>
            <person name="Thurston S."/>
            <person name="Parkhill J."/>
            <person name="Willassen N.P."/>
            <person name="Thomson N.R."/>
        </authorList>
    </citation>
    <scope>NUCLEOTIDE SEQUENCE [LARGE SCALE GENOMIC DNA]</scope>
    <source>
        <strain evidence="3 4">LFI1238</strain>
    </source>
</reference>
<dbReference type="RefSeq" id="WP_012548883.1">
    <property type="nucleotide sequence ID" value="NC_011311.1"/>
</dbReference>
<dbReference type="InterPro" id="IPR007069">
    <property type="entry name" value="Transposase_32"/>
</dbReference>
<dbReference type="GO" id="GO:0004803">
    <property type="term" value="F:transposase activity"/>
    <property type="evidence" value="ECO:0007669"/>
    <property type="project" value="InterPro"/>
</dbReference>
<dbReference type="InterPro" id="IPR054832">
    <property type="entry name" value="transpos_IS91"/>
</dbReference>
<dbReference type="AlphaFoldDB" id="B6ET16"/>
<accession>B6ET16</accession>
<dbReference type="PANTHER" id="PTHR37023">
    <property type="entry name" value="TRANSPOSASE"/>
    <property type="match status" value="1"/>
</dbReference>
<dbReference type="Proteomes" id="UP000001730">
    <property type="component" value="Plasmid pVSAL840"/>
</dbReference>
<keyword evidence="4" id="KW-1185">Reference proteome</keyword>
<dbReference type="GO" id="GO:0006313">
    <property type="term" value="P:DNA transposition"/>
    <property type="evidence" value="ECO:0007669"/>
    <property type="project" value="InterPro"/>
</dbReference>
<organism evidence="3 4">
    <name type="scientific">Aliivibrio salmonicida (strain LFI1238)</name>
    <name type="common">Vibrio salmonicida (strain LFI1238)</name>
    <dbReference type="NCBI Taxonomy" id="316275"/>
    <lineage>
        <taxon>Bacteria</taxon>
        <taxon>Pseudomonadati</taxon>
        <taxon>Pseudomonadota</taxon>
        <taxon>Gammaproteobacteria</taxon>
        <taxon>Vibrionales</taxon>
        <taxon>Vibrionaceae</taxon>
        <taxon>Aliivibrio</taxon>
    </lineage>
</organism>
<dbReference type="NCBIfam" id="NF033538">
    <property type="entry name" value="transpos_IS91"/>
    <property type="match status" value="1"/>
</dbReference>